<reference evidence="1" key="1">
    <citation type="journal article" date="2017" name="Science">
        <title>Giant viruses with an expanded complement of translation system components.</title>
        <authorList>
            <person name="Schulz F."/>
            <person name="Yutin N."/>
            <person name="Ivanova N.N."/>
            <person name="Ortega D.R."/>
            <person name="Lee T.K."/>
            <person name="Vierheilig J."/>
            <person name="Daims H."/>
            <person name="Horn M."/>
            <person name="Wagner M."/>
            <person name="Jensen G.J."/>
            <person name="Kyrpides N.C."/>
            <person name="Koonin E.V."/>
            <person name="Woyke T."/>
        </authorList>
    </citation>
    <scope>NUCLEOTIDE SEQUENCE</scope>
    <source>
        <strain evidence="1">KNV1</strain>
    </source>
</reference>
<accession>A0A1V0SJS6</accession>
<organism evidence="1">
    <name type="scientific">Klosneuvirus KNV1</name>
    <dbReference type="NCBI Taxonomy" id="1977640"/>
    <lineage>
        <taxon>Viruses</taxon>
        <taxon>Varidnaviria</taxon>
        <taxon>Bamfordvirae</taxon>
        <taxon>Nucleocytoviricota</taxon>
        <taxon>Megaviricetes</taxon>
        <taxon>Imitervirales</taxon>
        <taxon>Mimiviridae</taxon>
        <taxon>Klosneuvirinae</taxon>
        <taxon>Klosneuvirus</taxon>
    </lineage>
</organism>
<name>A0A1V0SJS6_9VIRU</name>
<evidence type="ECO:0000313" key="1">
    <source>
        <dbReference type="EMBL" id="ARF11980.1"/>
    </source>
</evidence>
<sequence length="108" mass="13105">MSLGSKLKKTADEYNKEHNEKEKYKPLNVKLVSKIENIMNFIETNTYFMECAKRGHYKYKMECHNDNKEIWNTWKEVGKNALTYKDVTFQYIKPINKKNKHYLVFSWN</sequence>
<protein>
    <submittedName>
        <fullName evidence="1">Uncharacterized protein</fullName>
    </submittedName>
</protein>
<proteinExistence type="predicted"/>
<dbReference type="EMBL" id="KY684110">
    <property type="protein sequence ID" value="ARF11980.1"/>
    <property type="molecule type" value="Genomic_DNA"/>
</dbReference>
<gene>
    <name evidence="1" type="ORF">Klosneuvirus_3_115</name>
</gene>